<protein>
    <submittedName>
        <fullName evidence="1">Helix-turn-helix domain-containing protein</fullName>
    </submittedName>
</protein>
<sequence>MDLKTYCINSGPGTAASLARQINVSPVLISQWSGVRPVPPVRAVAIERATGGAVTRRDLRPDDWQKIWPELADAPADDAQPATASEVR</sequence>
<dbReference type="AlphaFoldDB" id="A0A4S4AWC8"/>
<reference evidence="1 2" key="1">
    <citation type="submission" date="2019-04" db="EMBL/GenBank/DDBJ databases">
        <title>Azoarcus rhizosphaerae sp. nov. isolated from rhizosphere of Ficus religiosa.</title>
        <authorList>
            <person name="Lin S.-Y."/>
            <person name="Hameed A."/>
            <person name="Hsu Y.-H."/>
            <person name="Young C.-C."/>
        </authorList>
    </citation>
    <scope>NUCLEOTIDE SEQUENCE [LARGE SCALE GENOMIC DNA]</scope>
    <source>
        <strain evidence="1 2">CC-YHH848</strain>
    </source>
</reference>
<dbReference type="GO" id="GO:0003677">
    <property type="term" value="F:DNA binding"/>
    <property type="evidence" value="ECO:0007669"/>
    <property type="project" value="InterPro"/>
</dbReference>
<dbReference type="InterPro" id="IPR010982">
    <property type="entry name" value="Lambda_DNA-bd_dom_sf"/>
</dbReference>
<dbReference type="InterPro" id="IPR031856">
    <property type="entry name" value="YdaS_toxin-like"/>
</dbReference>
<accession>A0A4S4AWC8</accession>
<dbReference type="SUPFAM" id="SSF47413">
    <property type="entry name" value="lambda repressor-like DNA-binding domains"/>
    <property type="match status" value="1"/>
</dbReference>
<name>A0A4S4AWC8_9RHOO</name>
<dbReference type="Gene3D" id="1.10.260.40">
    <property type="entry name" value="lambda repressor-like DNA-binding domains"/>
    <property type="match status" value="1"/>
</dbReference>
<dbReference type="OrthoDB" id="6446140at2"/>
<dbReference type="Proteomes" id="UP000307956">
    <property type="component" value="Unassembled WGS sequence"/>
</dbReference>
<evidence type="ECO:0000313" key="2">
    <source>
        <dbReference type="Proteomes" id="UP000307956"/>
    </source>
</evidence>
<evidence type="ECO:0000313" key="1">
    <source>
        <dbReference type="EMBL" id="THF64344.1"/>
    </source>
</evidence>
<organism evidence="1 2">
    <name type="scientific">Pseudothauera rhizosphaerae</name>
    <dbReference type="NCBI Taxonomy" id="2565932"/>
    <lineage>
        <taxon>Bacteria</taxon>
        <taxon>Pseudomonadati</taxon>
        <taxon>Pseudomonadota</taxon>
        <taxon>Betaproteobacteria</taxon>
        <taxon>Rhodocyclales</taxon>
        <taxon>Zoogloeaceae</taxon>
        <taxon>Pseudothauera</taxon>
    </lineage>
</organism>
<dbReference type="RefSeq" id="WP_136383533.1">
    <property type="nucleotide sequence ID" value="NZ_SSOD01000002.1"/>
</dbReference>
<comment type="caution">
    <text evidence="1">The sequence shown here is derived from an EMBL/GenBank/DDBJ whole genome shotgun (WGS) entry which is preliminary data.</text>
</comment>
<gene>
    <name evidence="1" type="ORF">E6O51_03265</name>
</gene>
<dbReference type="Pfam" id="PF15943">
    <property type="entry name" value="YdaS_toxin"/>
    <property type="match status" value="1"/>
</dbReference>
<keyword evidence="2" id="KW-1185">Reference proteome</keyword>
<proteinExistence type="predicted"/>
<dbReference type="EMBL" id="SSOD01000002">
    <property type="protein sequence ID" value="THF64344.1"/>
    <property type="molecule type" value="Genomic_DNA"/>
</dbReference>